<dbReference type="Proteomes" id="UP000594638">
    <property type="component" value="Unassembled WGS sequence"/>
</dbReference>
<protein>
    <submittedName>
        <fullName evidence="1">Uncharacterized protein</fullName>
    </submittedName>
</protein>
<reference evidence="1 2" key="1">
    <citation type="submission" date="2019-12" db="EMBL/GenBank/DDBJ databases">
        <authorList>
            <person name="Alioto T."/>
            <person name="Alioto T."/>
            <person name="Gomez Garrido J."/>
        </authorList>
    </citation>
    <scope>NUCLEOTIDE SEQUENCE [LARGE SCALE GENOMIC DNA]</scope>
</reference>
<organism evidence="1 2">
    <name type="scientific">Olea europaea subsp. europaea</name>
    <dbReference type="NCBI Taxonomy" id="158383"/>
    <lineage>
        <taxon>Eukaryota</taxon>
        <taxon>Viridiplantae</taxon>
        <taxon>Streptophyta</taxon>
        <taxon>Embryophyta</taxon>
        <taxon>Tracheophyta</taxon>
        <taxon>Spermatophyta</taxon>
        <taxon>Magnoliopsida</taxon>
        <taxon>eudicotyledons</taxon>
        <taxon>Gunneridae</taxon>
        <taxon>Pentapetalae</taxon>
        <taxon>asterids</taxon>
        <taxon>lamiids</taxon>
        <taxon>Lamiales</taxon>
        <taxon>Oleaceae</taxon>
        <taxon>Oleeae</taxon>
        <taxon>Olea</taxon>
    </lineage>
</organism>
<dbReference type="OrthoDB" id="10393891at2759"/>
<keyword evidence="2" id="KW-1185">Reference proteome</keyword>
<evidence type="ECO:0000313" key="2">
    <source>
        <dbReference type="Proteomes" id="UP000594638"/>
    </source>
</evidence>
<sequence>MNLGASDLEILGEMEKATMAQIGVNYDRRGRSGTSAMINYSRQNTKASENLQEDLIGEVIDIDDTPAFRNIGDCSPFLLDWGGAGGVG</sequence>
<dbReference type="Gramene" id="OE9A115031T1">
    <property type="protein sequence ID" value="OE9A115031C1"/>
    <property type="gene ID" value="OE9A115031"/>
</dbReference>
<dbReference type="EMBL" id="CACTIH010003676">
    <property type="protein sequence ID" value="CAA2981588.1"/>
    <property type="molecule type" value="Genomic_DNA"/>
</dbReference>
<gene>
    <name evidence="1" type="ORF">OLEA9_A115031</name>
</gene>
<evidence type="ECO:0000313" key="1">
    <source>
        <dbReference type="EMBL" id="CAA2981588.1"/>
    </source>
</evidence>
<accession>A0A8S0RNW3</accession>
<proteinExistence type="predicted"/>
<comment type="caution">
    <text evidence="1">The sequence shown here is derived from an EMBL/GenBank/DDBJ whole genome shotgun (WGS) entry which is preliminary data.</text>
</comment>
<name>A0A8S0RNW3_OLEEU</name>
<dbReference type="AlphaFoldDB" id="A0A8S0RNW3"/>